<proteinExistence type="inferred from homology"/>
<feature type="active site" description="Nucleophile" evidence="9">
    <location>
        <position position="93"/>
    </location>
</feature>
<dbReference type="InterPro" id="IPR038063">
    <property type="entry name" value="Transpep_catalytic_dom"/>
</dbReference>
<evidence type="ECO:0000256" key="5">
    <source>
        <dbReference type="ARBA" id="ARBA00022801"/>
    </source>
</evidence>
<evidence type="ECO:0000259" key="10">
    <source>
        <dbReference type="PROSITE" id="PS52029"/>
    </source>
</evidence>
<name>A0ABT3WUX7_9BACL</name>
<sequence length="118" mass="12836">MARSIKVSLSKRRLTLFDNGKAIKSYPVGVGKMTTRTPTGTFKIINKVPNPGRRPGGPMTVYGTYWMGLSKKGYGIHGTTNPSSIGKLVSKGCIRMHNKDVEDLATRVSIGTEVKIEP</sequence>
<evidence type="ECO:0000256" key="8">
    <source>
        <dbReference type="ARBA" id="ARBA00023316"/>
    </source>
</evidence>
<keyword evidence="6 9" id="KW-0133">Cell shape</keyword>
<dbReference type="Gene3D" id="2.40.440.10">
    <property type="entry name" value="L,D-transpeptidase catalytic domain-like"/>
    <property type="match status" value="1"/>
</dbReference>
<keyword evidence="5" id="KW-0378">Hydrolase</keyword>
<keyword evidence="12" id="KW-1185">Reference proteome</keyword>
<keyword evidence="8 9" id="KW-0961">Cell wall biogenesis/degradation</keyword>
<dbReference type="InterPro" id="IPR050979">
    <property type="entry name" value="LD-transpeptidase"/>
</dbReference>
<evidence type="ECO:0000256" key="1">
    <source>
        <dbReference type="ARBA" id="ARBA00004752"/>
    </source>
</evidence>
<dbReference type="Proteomes" id="UP001208017">
    <property type="component" value="Unassembled WGS sequence"/>
</dbReference>
<comment type="similarity">
    <text evidence="2">Belongs to the YkuD family.</text>
</comment>
<dbReference type="PANTHER" id="PTHR30582:SF24">
    <property type="entry name" value="L,D-TRANSPEPTIDASE ERFK_SRFK-RELATED"/>
    <property type="match status" value="1"/>
</dbReference>
<protein>
    <submittedName>
        <fullName evidence="11">L,D-transpeptidase</fullName>
    </submittedName>
</protein>
<accession>A0ABT3WUX7</accession>
<comment type="pathway">
    <text evidence="1 9">Cell wall biogenesis; peptidoglycan biosynthesis.</text>
</comment>
<evidence type="ECO:0000256" key="2">
    <source>
        <dbReference type="ARBA" id="ARBA00005992"/>
    </source>
</evidence>
<dbReference type="PROSITE" id="PS52029">
    <property type="entry name" value="LD_TPASE"/>
    <property type="match status" value="1"/>
</dbReference>
<keyword evidence="3" id="KW-0328">Glycosyltransferase</keyword>
<dbReference type="RefSeq" id="WP_267149715.1">
    <property type="nucleotide sequence ID" value="NZ_JAPMLT010000001.1"/>
</dbReference>
<feature type="domain" description="L,D-TPase catalytic" evidence="10">
    <location>
        <begin position="3"/>
        <end position="117"/>
    </location>
</feature>
<dbReference type="InterPro" id="IPR005490">
    <property type="entry name" value="LD_TPept_cat_dom"/>
</dbReference>
<reference evidence="11 12" key="1">
    <citation type="submission" date="2022-11" db="EMBL/GenBank/DDBJ databases">
        <title>Study of microbial diversity in lake waters.</title>
        <authorList>
            <person name="Zhang J."/>
        </authorList>
    </citation>
    <scope>NUCLEOTIDE SEQUENCE [LARGE SCALE GENOMIC DNA]</scope>
    <source>
        <strain evidence="11 12">DT12</strain>
    </source>
</reference>
<dbReference type="Pfam" id="PF03734">
    <property type="entry name" value="YkuD"/>
    <property type="match status" value="1"/>
</dbReference>
<keyword evidence="7 9" id="KW-0573">Peptidoglycan synthesis</keyword>
<dbReference type="SUPFAM" id="SSF141523">
    <property type="entry name" value="L,D-transpeptidase catalytic domain-like"/>
    <property type="match status" value="1"/>
</dbReference>
<feature type="active site" description="Proton donor/acceptor" evidence="9">
    <location>
        <position position="77"/>
    </location>
</feature>
<evidence type="ECO:0000313" key="11">
    <source>
        <dbReference type="EMBL" id="MCX7568470.1"/>
    </source>
</evidence>
<organism evidence="11 12">
    <name type="scientific">Tumebacillus lacus</name>
    <dbReference type="NCBI Taxonomy" id="2995335"/>
    <lineage>
        <taxon>Bacteria</taxon>
        <taxon>Bacillati</taxon>
        <taxon>Bacillota</taxon>
        <taxon>Bacilli</taxon>
        <taxon>Bacillales</taxon>
        <taxon>Alicyclobacillaceae</taxon>
        <taxon>Tumebacillus</taxon>
    </lineage>
</organism>
<comment type="caution">
    <text evidence="11">The sequence shown here is derived from an EMBL/GenBank/DDBJ whole genome shotgun (WGS) entry which is preliminary data.</text>
</comment>
<evidence type="ECO:0000256" key="4">
    <source>
        <dbReference type="ARBA" id="ARBA00022679"/>
    </source>
</evidence>
<gene>
    <name evidence="11" type="ORF">OS242_00630</name>
</gene>
<dbReference type="PANTHER" id="PTHR30582">
    <property type="entry name" value="L,D-TRANSPEPTIDASE"/>
    <property type="match status" value="1"/>
</dbReference>
<evidence type="ECO:0000256" key="7">
    <source>
        <dbReference type="ARBA" id="ARBA00022984"/>
    </source>
</evidence>
<evidence type="ECO:0000256" key="9">
    <source>
        <dbReference type="PROSITE-ProRule" id="PRU01373"/>
    </source>
</evidence>
<evidence type="ECO:0000313" key="12">
    <source>
        <dbReference type="Proteomes" id="UP001208017"/>
    </source>
</evidence>
<keyword evidence="4" id="KW-0808">Transferase</keyword>
<evidence type="ECO:0000256" key="6">
    <source>
        <dbReference type="ARBA" id="ARBA00022960"/>
    </source>
</evidence>
<dbReference type="EMBL" id="JAPMLT010000001">
    <property type="protein sequence ID" value="MCX7568470.1"/>
    <property type="molecule type" value="Genomic_DNA"/>
</dbReference>
<evidence type="ECO:0000256" key="3">
    <source>
        <dbReference type="ARBA" id="ARBA00022676"/>
    </source>
</evidence>
<dbReference type="CDD" id="cd16913">
    <property type="entry name" value="YkuD_like"/>
    <property type="match status" value="1"/>
</dbReference>